<evidence type="ECO:0000259" key="10">
    <source>
        <dbReference type="Pfam" id="PF00535"/>
    </source>
</evidence>
<feature type="region of interest" description="Disordered" evidence="8">
    <location>
        <begin position="1"/>
        <end position="40"/>
    </location>
</feature>
<feature type="compositionally biased region" description="Polar residues" evidence="8">
    <location>
        <begin position="27"/>
        <end position="36"/>
    </location>
</feature>
<feature type="transmembrane region" description="Helical" evidence="9">
    <location>
        <begin position="315"/>
        <end position="335"/>
    </location>
</feature>
<comment type="subcellular location">
    <subcellularLocation>
        <location evidence="1">Membrane</location>
        <topology evidence="1">Multi-pass membrane protein</topology>
    </subcellularLocation>
</comment>
<feature type="domain" description="GtrA/DPMS transmembrane" evidence="11">
    <location>
        <begin position="291"/>
        <end position="406"/>
    </location>
</feature>
<dbReference type="SUPFAM" id="SSF53448">
    <property type="entry name" value="Nucleotide-diphospho-sugar transferases"/>
    <property type="match status" value="1"/>
</dbReference>
<evidence type="ECO:0000256" key="2">
    <source>
        <dbReference type="ARBA" id="ARBA00006739"/>
    </source>
</evidence>
<dbReference type="Gene3D" id="3.90.550.10">
    <property type="entry name" value="Spore Coat Polysaccharide Biosynthesis Protein SpsA, Chain A"/>
    <property type="match status" value="1"/>
</dbReference>
<feature type="transmembrane region" description="Helical" evidence="9">
    <location>
        <begin position="380"/>
        <end position="399"/>
    </location>
</feature>
<dbReference type="EMBL" id="JBHTAR010000011">
    <property type="protein sequence ID" value="MFC7199629.1"/>
    <property type="molecule type" value="Genomic_DNA"/>
</dbReference>
<sequence length="409" mass="44527">MDFTHLSAPLTAAASTAVQRDKDDETTPQPDETSASAADRRATPALSIVIPTYNERKNIERVLEQCLDAFGDTPVEIVVVDDDSPDGTWELVQQSYRDDDHVRVIRRTEESGLATAVLRGFEAADAERYAVIDADLQHPPERLTDLLAALRQPNTDVAIGSRYVDGGDIENWSRRRQIVSKGAIGLAKVAVPSAWNISDPMSGFFAVEADVVDGVDLQPRGYKILLEILATCDYDGVVEVPYVFTDRDYGESNLDGEQYLRFLEHLGMVGVTSWGLDDYVEPDRAVRAAEFCGVGALGVLVNAAVFWAATEHLGVFYLVAGVLAFLAAVQWNFAGNWFLTFDRPDDQPILSQWSRFHVVSIAGFLVYSLLLAGFVDGLGVSAQVANLGAIAGASVWNFLGSESVAFKSA</sequence>
<keyword evidence="13" id="KW-1185">Reference proteome</keyword>
<evidence type="ECO:0000256" key="9">
    <source>
        <dbReference type="SAM" id="Phobius"/>
    </source>
</evidence>
<dbReference type="PANTHER" id="PTHR43398">
    <property type="entry name" value="DOLICHOL-PHOSPHATE MANNOSYLTRANSFERASE SUBUNIT 1"/>
    <property type="match status" value="1"/>
</dbReference>
<feature type="transmembrane region" description="Helical" evidence="9">
    <location>
        <begin position="291"/>
        <end position="309"/>
    </location>
</feature>
<protein>
    <submittedName>
        <fullName evidence="12">Glycosyltransferase</fullName>
        <ecNumber evidence="12">2.4.-.-</ecNumber>
    </submittedName>
</protein>
<name>A0ABD5Z348_9EURY</name>
<evidence type="ECO:0000256" key="6">
    <source>
        <dbReference type="ARBA" id="ARBA00022989"/>
    </source>
</evidence>
<evidence type="ECO:0000313" key="12">
    <source>
        <dbReference type="EMBL" id="MFC7199629.1"/>
    </source>
</evidence>
<dbReference type="InterPro" id="IPR039528">
    <property type="entry name" value="DPM1-like"/>
</dbReference>
<dbReference type="PANTHER" id="PTHR43398:SF1">
    <property type="entry name" value="DOLICHOL-PHOSPHATE MANNOSYLTRANSFERASE SUBUNIT 1"/>
    <property type="match status" value="1"/>
</dbReference>
<evidence type="ECO:0000256" key="1">
    <source>
        <dbReference type="ARBA" id="ARBA00004141"/>
    </source>
</evidence>
<evidence type="ECO:0000256" key="7">
    <source>
        <dbReference type="ARBA" id="ARBA00023136"/>
    </source>
</evidence>
<keyword evidence="7 9" id="KW-0472">Membrane</keyword>
<feature type="domain" description="Glycosyltransferase 2-like" evidence="10">
    <location>
        <begin position="47"/>
        <end position="207"/>
    </location>
</feature>
<dbReference type="GO" id="GO:0016757">
    <property type="term" value="F:glycosyltransferase activity"/>
    <property type="evidence" value="ECO:0007669"/>
    <property type="project" value="UniProtKB-KW"/>
</dbReference>
<dbReference type="Pfam" id="PF00535">
    <property type="entry name" value="Glycos_transf_2"/>
    <property type="match status" value="1"/>
</dbReference>
<keyword evidence="5 9" id="KW-0812">Transmembrane</keyword>
<comment type="similarity">
    <text evidence="2">Belongs to the glycosyltransferase 2 family.</text>
</comment>
<keyword evidence="3 12" id="KW-0328">Glycosyltransferase</keyword>
<keyword evidence="4 12" id="KW-0808">Transferase</keyword>
<evidence type="ECO:0000256" key="8">
    <source>
        <dbReference type="SAM" id="MobiDB-lite"/>
    </source>
</evidence>
<dbReference type="InterPro" id="IPR029044">
    <property type="entry name" value="Nucleotide-diphossugar_trans"/>
</dbReference>
<dbReference type="AlphaFoldDB" id="A0ABD5Z348"/>
<dbReference type="InterPro" id="IPR001173">
    <property type="entry name" value="Glyco_trans_2-like"/>
</dbReference>
<dbReference type="Proteomes" id="UP001596447">
    <property type="component" value="Unassembled WGS sequence"/>
</dbReference>
<dbReference type="CDD" id="cd06442">
    <property type="entry name" value="DPM1_like"/>
    <property type="match status" value="1"/>
</dbReference>
<dbReference type="Pfam" id="PF04138">
    <property type="entry name" value="GtrA_DPMS_TM"/>
    <property type="match status" value="1"/>
</dbReference>
<reference evidence="12 13" key="1">
    <citation type="journal article" date="2019" name="Int. J. Syst. Evol. Microbiol.">
        <title>The Global Catalogue of Microorganisms (GCM) 10K type strain sequencing project: providing services to taxonomists for standard genome sequencing and annotation.</title>
        <authorList>
            <consortium name="The Broad Institute Genomics Platform"/>
            <consortium name="The Broad Institute Genome Sequencing Center for Infectious Disease"/>
            <person name="Wu L."/>
            <person name="Ma J."/>
        </authorList>
    </citation>
    <scope>NUCLEOTIDE SEQUENCE [LARGE SCALE GENOMIC DNA]</scope>
    <source>
        <strain evidence="12 13">XZGYJ-43</strain>
    </source>
</reference>
<proteinExistence type="inferred from homology"/>
<evidence type="ECO:0000259" key="11">
    <source>
        <dbReference type="Pfam" id="PF04138"/>
    </source>
</evidence>
<accession>A0ABD5Z348</accession>
<gene>
    <name evidence="12" type="ORF">ACFQJ9_09425</name>
</gene>
<dbReference type="GO" id="GO:0016020">
    <property type="term" value="C:membrane"/>
    <property type="evidence" value="ECO:0007669"/>
    <property type="project" value="UniProtKB-SubCell"/>
</dbReference>
<feature type="compositionally biased region" description="Low complexity" evidence="8">
    <location>
        <begin position="1"/>
        <end position="17"/>
    </location>
</feature>
<organism evidence="12 13">
    <name type="scientific">Halospeciosus flavus</name>
    <dbReference type="NCBI Taxonomy" id="3032283"/>
    <lineage>
        <taxon>Archaea</taxon>
        <taxon>Methanobacteriati</taxon>
        <taxon>Methanobacteriota</taxon>
        <taxon>Stenosarchaea group</taxon>
        <taxon>Halobacteria</taxon>
        <taxon>Halobacteriales</taxon>
        <taxon>Halobacteriaceae</taxon>
        <taxon>Halospeciosus</taxon>
    </lineage>
</organism>
<dbReference type="RefSeq" id="WP_279529558.1">
    <property type="nucleotide sequence ID" value="NZ_CP122312.1"/>
</dbReference>
<evidence type="ECO:0000256" key="4">
    <source>
        <dbReference type="ARBA" id="ARBA00022679"/>
    </source>
</evidence>
<evidence type="ECO:0000256" key="5">
    <source>
        <dbReference type="ARBA" id="ARBA00022692"/>
    </source>
</evidence>
<feature type="transmembrane region" description="Helical" evidence="9">
    <location>
        <begin position="356"/>
        <end position="374"/>
    </location>
</feature>
<comment type="caution">
    <text evidence="12">The sequence shown here is derived from an EMBL/GenBank/DDBJ whole genome shotgun (WGS) entry which is preliminary data.</text>
</comment>
<dbReference type="EC" id="2.4.-.-" evidence="12"/>
<keyword evidence="6 9" id="KW-1133">Transmembrane helix</keyword>
<dbReference type="InterPro" id="IPR007267">
    <property type="entry name" value="GtrA_DPMS_TM"/>
</dbReference>
<evidence type="ECO:0000313" key="13">
    <source>
        <dbReference type="Proteomes" id="UP001596447"/>
    </source>
</evidence>
<evidence type="ECO:0000256" key="3">
    <source>
        <dbReference type="ARBA" id="ARBA00022676"/>
    </source>
</evidence>